<dbReference type="InterPro" id="IPR036259">
    <property type="entry name" value="MFS_trans_sf"/>
</dbReference>
<dbReference type="OrthoDB" id="9772725at2"/>
<dbReference type="PROSITE" id="PS01022">
    <property type="entry name" value="PTR2_1"/>
    <property type="match status" value="1"/>
</dbReference>
<feature type="transmembrane region" description="Helical" evidence="8">
    <location>
        <begin position="374"/>
        <end position="394"/>
    </location>
</feature>
<feature type="transmembrane region" description="Helical" evidence="8">
    <location>
        <begin position="512"/>
        <end position="536"/>
    </location>
</feature>
<feature type="transmembrane region" description="Helical" evidence="8">
    <location>
        <begin position="471"/>
        <end position="492"/>
    </location>
</feature>
<sequence length="614" mass="65706">MWERFSYYGMRALLVLYLTQHFLFSDEHAQGLYAAYASLVYLMPVLGGLIADKYLGSRKAVTIGALLLVLGHFGMAFEGSGSKQYVDVAGSSYEIVTEGRGEERQQFVTGPNGARAPLTFSGEGMALQNAEAVGLPAQVPTGSFSTRTEQEPLYVQILFLSLSLIIVGVGFLKANISTIVGALYAPGDPRRDGGFTIFYMGINLGSVMATLGCGYLGIKYGWSWGFGLAGFGMLVGLITFLAGQKHLLGKAEPPRPELLKQRSFAGVSIELAIYIGGLLMLLPMWFLVQRDEIVTTVLGFGAPLIFAGMLIWSAVALRGAERSRMIVALVLIIFTVLFWTLFEQAGSSLTLYADRNSDLTIFGDLKMTAAQTNFFNPGLIVLLAPLFAAMWGWLNRKGLEPSTPLKFGLGIVQAGLGFLVLFIGIKYFAGADYRVPLIWLFLAYLLHTTGEICLSPVGLSMITKLSVARIVGLMMGVWFLASALAHTLAGAVAKATSGETVGGVVTDPAAQLATYGSVFKTIGWIGVFIGVLLMLISPFLKRGMHLETLGKDGPAGDTTGGDHGRNVMAGEAQLAEREAAGTHTGNEMKAGRDPLGTANDPDRAGGIHPNDKDH</sequence>
<feature type="transmembrane region" description="Helical" evidence="8">
    <location>
        <begin position="197"/>
        <end position="218"/>
    </location>
</feature>
<feature type="transmembrane region" description="Helical" evidence="8">
    <location>
        <begin position="7"/>
        <end position="24"/>
    </location>
</feature>
<feature type="transmembrane region" description="Helical" evidence="8">
    <location>
        <begin position="437"/>
        <end position="459"/>
    </location>
</feature>
<feature type="transmembrane region" description="Helical" evidence="8">
    <location>
        <begin position="325"/>
        <end position="342"/>
    </location>
</feature>
<dbReference type="Gene3D" id="1.20.1250.20">
    <property type="entry name" value="MFS general substrate transporter like domains"/>
    <property type="match status" value="2"/>
</dbReference>
<keyword evidence="10" id="KW-1185">Reference proteome</keyword>
<keyword evidence="4" id="KW-0653">Protein transport</keyword>
<evidence type="ECO:0000256" key="7">
    <source>
        <dbReference type="SAM" id="MobiDB-lite"/>
    </source>
</evidence>
<evidence type="ECO:0000256" key="4">
    <source>
        <dbReference type="ARBA" id="ARBA00022856"/>
    </source>
</evidence>
<gene>
    <name evidence="9" type="ORF">E2493_18265</name>
</gene>
<dbReference type="GO" id="GO:1904680">
    <property type="term" value="F:peptide transmembrane transporter activity"/>
    <property type="evidence" value="ECO:0007669"/>
    <property type="project" value="InterPro"/>
</dbReference>
<comment type="subcellular location">
    <subcellularLocation>
        <location evidence="1">Membrane</location>
        <topology evidence="1">Multi-pass membrane protein</topology>
    </subcellularLocation>
</comment>
<comment type="caution">
    <text evidence="9">The sequence shown here is derived from an EMBL/GenBank/DDBJ whole genome shotgun (WGS) entry which is preliminary data.</text>
</comment>
<name>A0A4Y8ZNV8_9SPHN</name>
<dbReference type="AlphaFoldDB" id="A0A4Y8ZNV8"/>
<keyword evidence="6 8" id="KW-0472">Membrane</keyword>
<evidence type="ECO:0000256" key="6">
    <source>
        <dbReference type="ARBA" id="ARBA00023136"/>
    </source>
</evidence>
<keyword evidence="5 8" id="KW-1133">Transmembrane helix</keyword>
<protein>
    <submittedName>
        <fullName evidence="9">Peptide MFS transporter</fullName>
    </submittedName>
</protein>
<feature type="transmembrane region" description="Helical" evidence="8">
    <location>
        <begin position="30"/>
        <end position="51"/>
    </location>
</feature>
<dbReference type="EMBL" id="SPDV01000051">
    <property type="protein sequence ID" value="TFI56835.1"/>
    <property type="molecule type" value="Genomic_DNA"/>
</dbReference>
<dbReference type="Proteomes" id="UP000298213">
    <property type="component" value="Unassembled WGS sequence"/>
</dbReference>
<evidence type="ECO:0000256" key="3">
    <source>
        <dbReference type="ARBA" id="ARBA00022692"/>
    </source>
</evidence>
<feature type="region of interest" description="Disordered" evidence="7">
    <location>
        <begin position="574"/>
        <end position="614"/>
    </location>
</feature>
<keyword evidence="3 8" id="KW-0812">Transmembrane</keyword>
<feature type="transmembrane region" description="Helical" evidence="8">
    <location>
        <begin position="264"/>
        <end position="287"/>
    </location>
</feature>
<dbReference type="Pfam" id="PF00854">
    <property type="entry name" value="PTR2"/>
    <property type="match status" value="1"/>
</dbReference>
<feature type="transmembrane region" description="Helical" evidence="8">
    <location>
        <begin position="224"/>
        <end position="243"/>
    </location>
</feature>
<dbReference type="PANTHER" id="PTHR11654">
    <property type="entry name" value="OLIGOPEPTIDE TRANSPORTER-RELATED"/>
    <property type="match status" value="1"/>
</dbReference>
<dbReference type="InterPro" id="IPR018456">
    <property type="entry name" value="PTR2_symporter_CS"/>
</dbReference>
<dbReference type="GO" id="GO:0016020">
    <property type="term" value="C:membrane"/>
    <property type="evidence" value="ECO:0007669"/>
    <property type="project" value="UniProtKB-SubCell"/>
</dbReference>
<proteinExistence type="inferred from homology"/>
<accession>A0A4Y8ZNV8</accession>
<evidence type="ECO:0000256" key="1">
    <source>
        <dbReference type="ARBA" id="ARBA00004141"/>
    </source>
</evidence>
<keyword evidence="4" id="KW-0813">Transport</keyword>
<dbReference type="InterPro" id="IPR005279">
    <property type="entry name" value="Dipep/tripep_permease"/>
</dbReference>
<feature type="transmembrane region" description="Helical" evidence="8">
    <location>
        <begin position="406"/>
        <end position="425"/>
    </location>
</feature>
<dbReference type="SUPFAM" id="SSF103473">
    <property type="entry name" value="MFS general substrate transporter"/>
    <property type="match status" value="1"/>
</dbReference>
<dbReference type="NCBIfam" id="TIGR00924">
    <property type="entry name" value="yjdL_sub1_fam"/>
    <property type="match status" value="1"/>
</dbReference>
<dbReference type="GO" id="GO:0006857">
    <property type="term" value="P:oligopeptide transport"/>
    <property type="evidence" value="ECO:0007669"/>
    <property type="project" value="InterPro"/>
</dbReference>
<evidence type="ECO:0000256" key="2">
    <source>
        <dbReference type="ARBA" id="ARBA00005982"/>
    </source>
</evidence>
<dbReference type="InterPro" id="IPR000109">
    <property type="entry name" value="POT_fam"/>
</dbReference>
<dbReference type="CDD" id="cd17346">
    <property type="entry name" value="MFS_DtpA_like"/>
    <property type="match status" value="1"/>
</dbReference>
<organism evidence="9 10">
    <name type="scientific">Sphingomonas parva</name>
    <dbReference type="NCBI Taxonomy" id="2555898"/>
    <lineage>
        <taxon>Bacteria</taxon>
        <taxon>Pseudomonadati</taxon>
        <taxon>Pseudomonadota</taxon>
        <taxon>Alphaproteobacteria</taxon>
        <taxon>Sphingomonadales</taxon>
        <taxon>Sphingomonadaceae</taxon>
        <taxon>Sphingomonas</taxon>
    </lineage>
</organism>
<evidence type="ECO:0000256" key="8">
    <source>
        <dbReference type="SAM" id="Phobius"/>
    </source>
</evidence>
<comment type="similarity">
    <text evidence="2">Belongs to the major facilitator superfamily. Proton-dependent oligopeptide transporter (POT/PTR) (TC 2.A.17) family.</text>
</comment>
<reference evidence="9 10" key="1">
    <citation type="submission" date="2019-03" db="EMBL/GenBank/DDBJ databases">
        <title>Genome sequence of Sphingomonas sp. 17J27-24.</title>
        <authorList>
            <person name="Kim M."/>
            <person name="Maeng S."/>
            <person name="Sathiyaraj S."/>
        </authorList>
    </citation>
    <scope>NUCLEOTIDE SEQUENCE [LARGE SCALE GENOMIC DNA]</scope>
    <source>
        <strain evidence="9 10">17J27-24</strain>
    </source>
</reference>
<keyword evidence="4" id="KW-0571">Peptide transport</keyword>
<evidence type="ECO:0000313" key="9">
    <source>
        <dbReference type="EMBL" id="TFI56835.1"/>
    </source>
</evidence>
<feature type="transmembrane region" description="Helical" evidence="8">
    <location>
        <begin position="293"/>
        <end position="313"/>
    </location>
</feature>
<feature type="transmembrane region" description="Helical" evidence="8">
    <location>
        <begin position="153"/>
        <end position="185"/>
    </location>
</feature>
<evidence type="ECO:0000313" key="10">
    <source>
        <dbReference type="Proteomes" id="UP000298213"/>
    </source>
</evidence>
<feature type="compositionally biased region" description="Basic and acidic residues" evidence="7">
    <location>
        <begin position="600"/>
        <end position="614"/>
    </location>
</feature>
<evidence type="ECO:0000256" key="5">
    <source>
        <dbReference type="ARBA" id="ARBA00022989"/>
    </source>
</evidence>